<comment type="caution">
    <text evidence="1">The sequence shown here is derived from an EMBL/GenBank/DDBJ whole genome shotgun (WGS) entry which is preliminary data.</text>
</comment>
<dbReference type="EMBL" id="BARS01050726">
    <property type="protein sequence ID" value="GAG50956.1"/>
    <property type="molecule type" value="Genomic_DNA"/>
</dbReference>
<dbReference type="Pfam" id="PF07963">
    <property type="entry name" value="N_methyl"/>
    <property type="match status" value="1"/>
</dbReference>
<dbReference type="InterPro" id="IPR012902">
    <property type="entry name" value="N_methyl_site"/>
</dbReference>
<name>X0ZRW9_9ZZZZ</name>
<sequence>MRANRKSEICNLQSRGFTLVELLVVVTIIGI</sequence>
<dbReference type="AlphaFoldDB" id="X0ZRW9"/>
<evidence type="ECO:0000313" key="1">
    <source>
        <dbReference type="EMBL" id="GAG50956.1"/>
    </source>
</evidence>
<feature type="non-terminal residue" evidence="1">
    <location>
        <position position="31"/>
    </location>
</feature>
<organism evidence="1">
    <name type="scientific">marine sediment metagenome</name>
    <dbReference type="NCBI Taxonomy" id="412755"/>
    <lineage>
        <taxon>unclassified sequences</taxon>
        <taxon>metagenomes</taxon>
        <taxon>ecological metagenomes</taxon>
    </lineage>
</organism>
<accession>X0ZRW9</accession>
<gene>
    <name evidence="1" type="ORF">S01H1_75673</name>
</gene>
<proteinExistence type="predicted"/>
<dbReference type="NCBIfam" id="TIGR02532">
    <property type="entry name" value="IV_pilin_GFxxxE"/>
    <property type="match status" value="1"/>
</dbReference>
<evidence type="ECO:0008006" key="2">
    <source>
        <dbReference type="Google" id="ProtNLM"/>
    </source>
</evidence>
<reference evidence="1" key="1">
    <citation type="journal article" date="2014" name="Front. Microbiol.">
        <title>High frequency of phylogenetically diverse reductive dehalogenase-homologous genes in deep subseafloor sedimentary metagenomes.</title>
        <authorList>
            <person name="Kawai M."/>
            <person name="Futagami T."/>
            <person name="Toyoda A."/>
            <person name="Takaki Y."/>
            <person name="Nishi S."/>
            <person name="Hori S."/>
            <person name="Arai W."/>
            <person name="Tsubouchi T."/>
            <person name="Morono Y."/>
            <person name="Uchiyama I."/>
            <person name="Ito T."/>
            <person name="Fujiyama A."/>
            <person name="Inagaki F."/>
            <person name="Takami H."/>
        </authorList>
    </citation>
    <scope>NUCLEOTIDE SEQUENCE</scope>
    <source>
        <strain evidence="1">Expedition CK06-06</strain>
    </source>
</reference>
<protein>
    <recommendedName>
        <fullName evidence="2">Prepilin-type N-terminal cleavage/methylation domain-containing protein</fullName>
    </recommendedName>
</protein>